<dbReference type="InterPro" id="IPR023459">
    <property type="entry name" value="Tscrpt_elong_fac_GreA/B_fam"/>
</dbReference>
<dbReference type="Pfam" id="PF01272">
    <property type="entry name" value="GreA_GreB"/>
    <property type="match status" value="1"/>
</dbReference>
<dbReference type="SUPFAM" id="SSF46557">
    <property type="entry name" value="GreA transcript cleavage protein, N-terminal domain"/>
    <property type="match status" value="1"/>
</dbReference>
<dbReference type="HAMAP" id="MF_00105">
    <property type="entry name" value="GreA_GreB"/>
    <property type="match status" value="1"/>
</dbReference>
<evidence type="ECO:0000256" key="3">
    <source>
        <dbReference type="ARBA" id="ARBA00023163"/>
    </source>
</evidence>
<dbReference type="HAMAP" id="MF_00930">
    <property type="entry name" value="GreB"/>
    <property type="match status" value="1"/>
</dbReference>
<keyword evidence="3 4" id="KW-0804">Transcription</keyword>
<evidence type="ECO:0000313" key="9">
    <source>
        <dbReference type="Proteomes" id="UP001595711"/>
    </source>
</evidence>
<sequence>MSKAFTRETDADIDDGPDEDAAPAIPAGAKNYITPAGLARLQAELKQLKTVERPRVVEIVSWAAGNGDRSENGDYLYGKKRLREIDRRLRFLLKRLEIAEVVDPALQKNRAQVFFGATVTYIDQHDQQRRVRIVGIDEARLEQGEISWIAPVARALLKAREGDVVDLRTPQGIEQIEVVKISYSD</sequence>
<accession>A0ABV7V9Q1</accession>
<evidence type="ECO:0000313" key="8">
    <source>
        <dbReference type="EMBL" id="MFC3674130.1"/>
    </source>
</evidence>
<dbReference type="Gene3D" id="3.10.50.30">
    <property type="entry name" value="Transcription elongation factor, GreA/GreB, C-terminal domain"/>
    <property type="match status" value="1"/>
</dbReference>
<feature type="compositionally biased region" description="Basic and acidic residues" evidence="5">
    <location>
        <begin position="1"/>
        <end position="10"/>
    </location>
</feature>
<dbReference type="NCBIfam" id="NF002506">
    <property type="entry name" value="PRK01885.1"/>
    <property type="match status" value="1"/>
</dbReference>
<dbReference type="InterPro" id="IPR022691">
    <property type="entry name" value="Tscrpt_elong_fac_GreA/B_N"/>
</dbReference>
<dbReference type="PANTHER" id="PTHR30437:SF6">
    <property type="entry name" value="TRANSCRIPTION ELONGATION FACTOR GREB"/>
    <property type="match status" value="1"/>
</dbReference>
<evidence type="ECO:0000256" key="2">
    <source>
        <dbReference type="ARBA" id="ARBA00023125"/>
    </source>
</evidence>
<evidence type="ECO:0000259" key="6">
    <source>
        <dbReference type="Pfam" id="PF01272"/>
    </source>
</evidence>
<dbReference type="Pfam" id="PF03449">
    <property type="entry name" value="GreA_GreB_N"/>
    <property type="match status" value="1"/>
</dbReference>
<evidence type="ECO:0000259" key="7">
    <source>
        <dbReference type="Pfam" id="PF03449"/>
    </source>
</evidence>
<dbReference type="PANTHER" id="PTHR30437">
    <property type="entry name" value="TRANSCRIPTION ELONGATION FACTOR GREA"/>
    <property type="match status" value="1"/>
</dbReference>
<name>A0ABV7V9Q1_9PROT</name>
<feature type="region of interest" description="Disordered" evidence="5">
    <location>
        <begin position="1"/>
        <end position="27"/>
    </location>
</feature>
<dbReference type="InterPro" id="IPR006358">
    <property type="entry name" value="Tscrpt_elong_fac_GreB"/>
</dbReference>
<evidence type="ECO:0000256" key="5">
    <source>
        <dbReference type="SAM" id="MobiDB-lite"/>
    </source>
</evidence>
<organism evidence="8 9">
    <name type="scientific">Ferrovibrio xuzhouensis</name>
    <dbReference type="NCBI Taxonomy" id="1576914"/>
    <lineage>
        <taxon>Bacteria</taxon>
        <taxon>Pseudomonadati</taxon>
        <taxon>Pseudomonadota</taxon>
        <taxon>Alphaproteobacteria</taxon>
        <taxon>Rhodospirillales</taxon>
        <taxon>Rhodospirillaceae</taxon>
        <taxon>Ferrovibrio</taxon>
    </lineage>
</organism>
<comment type="caution">
    <text evidence="8">The sequence shown here is derived from an EMBL/GenBank/DDBJ whole genome shotgun (WGS) entry which is preliminary data.</text>
</comment>
<dbReference type="RefSeq" id="WP_379720520.1">
    <property type="nucleotide sequence ID" value="NZ_JBHRYJ010000001.1"/>
</dbReference>
<keyword evidence="1 4" id="KW-0805">Transcription regulation</keyword>
<reference evidence="9" key="1">
    <citation type="journal article" date="2019" name="Int. J. Syst. Evol. Microbiol.">
        <title>The Global Catalogue of Microorganisms (GCM) 10K type strain sequencing project: providing services to taxonomists for standard genome sequencing and annotation.</title>
        <authorList>
            <consortium name="The Broad Institute Genomics Platform"/>
            <consortium name="The Broad Institute Genome Sequencing Center for Infectious Disease"/>
            <person name="Wu L."/>
            <person name="Ma J."/>
        </authorList>
    </citation>
    <scope>NUCLEOTIDE SEQUENCE [LARGE SCALE GENOMIC DNA]</scope>
    <source>
        <strain evidence="9">KCTC 42182</strain>
    </source>
</reference>
<keyword evidence="8" id="KW-0648">Protein biosynthesis</keyword>
<dbReference type="InterPro" id="IPR028624">
    <property type="entry name" value="Tscrpt_elong_fac_GreA/B"/>
</dbReference>
<dbReference type="SUPFAM" id="SSF54534">
    <property type="entry name" value="FKBP-like"/>
    <property type="match status" value="1"/>
</dbReference>
<dbReference type="Proteomes" id="UP001595711">
    <property type="component" value="Unassembled WGS sequence"/>
</dbReference>
<protein>
    <recommendedName>
        <fullName evidence="4">Transcription elongation factor GreB</fullName>
    </recommendedName>
    <alternativeName>
        <fullName evidence="4">Transcript cleavage factor GreB</fullName>
    </alternativeName>
</protein>
<keyword evidence="9" id="KW-1185">Reference proteome</keyword>
<gene>
    <name evidence="4 8" type="primary">greB</name>
    <name evidence="8" type="ORF">ACFOOQ_01160</name>
</gene>
<feature type="domain" description="Transcription elongation factor GreA/GreB C-terminal" evidence="6">
    <location>
        <begin position="111"/>
        <end position="183"/>
    </location>
</feature>
<dbReference type="InterPro" id="IPR036805">
    <property type="entry name" value="Tscrpt_elong_fac_GreA/B_N_sf"/>
</dbReference>
<dbReference type="EMBL" id="JBHRYJ010000001">
    <property type="protein sequence ID" value="MFC3674130.1"/>
    <property type="molecule type" value="Genomic_DNA"/>
</dbReference>
<comment type="function">
    <text evidence="4">Necessary for efficient RNA polymerase transcription elongation past template-encoded arresting sites. The arresting sites in DNA have the property of trapping a certain fraction of elongating RNA polymerases that pass through, resulting in locked ternary complexes. Cleavage of the nascent transcript by cleavage factors such as GreA or GreB allows the resumption of elongation from the new 3'terminus. GreB releases sequences of up to 9 nucleotides in length.</text>
</comment>
<evidence type="ECO:0000256" key="4">
    <source>
        <dbReference type="HAMAP-Rule" id="MF_00930"/>
    </source>
</evidence>
<keyword evidence="2 4" id="KW-0238">DNA-binding</keyword>
<dbReference type="GO" id="GO:0003746">
    <property type="term" value="F:translation elongation factor activity"/>
    <property type="evidence" value="ECO:0007669"/>
    <property type="project" value="UniProtKB-KW"/>
</dbReference>
<feature type="domain" description="Transcription elongation factor GreA/GreB N-terminal" evidence="7">
    <location>
        <begin position="31"/>
        <end position="101"/>
    </location>
</feature>
<dbReference type="Gene3D" id="1.10.287.180">
    <property type="entry name" value="Transcription elongation factor, GreA/GreB, N-terminal domain"/>
    <property type="match status" value="1"/>
</dbReference>
<dbReference type="InterPro" id="IPR036953">
    <property type="entry name" value="GreA/GreB_C_sf"/>
</dbReference>
<dbReference type="PROSITE" id="PS00829">
    <property type="entry name" value="GREAB_1"/>
    <property type="match status" value="1"/>
</dbReference>
<dbReference type="InterPro" id="IPR001437">
    <property type="entry name" value="Tscrpt_elong_fac_GreA/B_C"/>
</dbReference>
<proteinExistence type="inferred from homology"/>
<comment type="similarity">
    <text evidence="4">Belongs to the GreA/GreB family. GreB subfamily.</text>
</comment>
<evidence type="ECO:0000256" key="1">
    <source>
        <dbReference type="ARBA" id="ARBA00023015"/>
    </source>
</evidence>
<dbReference type="PIRSF" id="PIRSF006092">
    <property type="entry name" value="GreA_GreB"/>
    <property type="match status" value="1"/>
</dbReference>
<dbReference type="InterPro" id="IPR018151">
    <property type="entry name" value="TF_GreA/GreB_CS"/>
</dbReference>
<dbReference type="NCBIfam" id="TIGR01461">
    <property type="entry name" value="greB"/>
    <property type="match status" value="1"/>
</dbReference>
<keyword evidence="8" id="KW-0251">Elongation factor</keyword>
<feature type="compositionally biased region" description="Acidic residues" evidence="5">
    <location>
        <begin position="11"/>
        <end position="21"/>
    </location>
</feature>